<feature type="compositionally biased region" description="Basic and acidic residues" evidence="2">
    <location>
        <begin position="28"/>
        <end position="92"/>
    </location>
</feature>
<dbReference type="AlphaFoldDB" id="A0A811KPE7"/>
<dbReference type="EMBL" id="CAJFDH010000003">
    <property type="protein sequence ID" value="CAD5217191.1"/>
    <property type="molecule type" value="Genomic_DNA"/>
</dbReference>
<evidence type="ECO:0000313" key="4">
    <source>
        <dbReference type="EMBL" id="CAD5217191.1"/>
    </source>
</evidence>
<dbReference type="OrthoDB" id="1928974at2759"/>
<feature type="domain" description="Small acidic protein-like" evidence="3">
    <location>
        <begin position="167"/>
        <end position="238"/>
    </location>
</feature>
<sequence>MSSTDSSPEKEKRRSPSSESEGIGRSSQRSERSLKEGRKERDRSQDRDERRRSSVERNYKDKRSQDVDRSRRKNDEDDRRSQRKDDRHLDRRDRRRSRSRERYRRRSRSNSRERRGYRGDRGFRRRPRSPIRPKPPPTVFKRNNEPGTSEEAVNLEEKEAKWSTRIAAVASDDSQRSKFEKLLGMHKKPGESNLKLKKVDESEVKDLKNNLQKMKSDLDRQFEDGRSFTHYNRGRGFGI</sequence>
<evidence type="ECO:0000259" key="3">
    <source>
        <dbReference type="Pfam" id="PF15477"/>
    </source>
</evidence>
<comment type="caution">
    <text evidence="4">The sequence shown here is derived from an EMBL/GenBank/DDBJ whole genome shotgun (WGS) entry which is preliminary data.</text>
</comment>
<gene>
    <name evidence="4" type="ORF">BOKJ2_LOCUS6964</name>
</gene>
<keyword evidence="1" id="KW-0175">Coiled coil</keyword>
<name>A0A811KPE7_9BILA</name>
<evidence type="ECO:0000256" key="1">
    <source>
        <dbReference type="SAM" id="Coils"/>
    </source>
</evidence>
<evidence type="ECO:0000313" key="5">
    <source>
        <dbReference type="Proteomes" id="UP000614601"/>
    </source>
</evidence>
<reference evidence="4" key="1">
    <citation type="submission" date="2020-09" db="EMBL/GenBank/DDBJ databases">
        <authorList>
            <person name="Kikuchi T."/>
        </authorList>
    </citation>
    <scope>NUCLEOTIDE SEQUENCE</scope>
    <source>
        <strain evidence="4">SH1</strain>
    </source>
</reference>
<dbReference type="InterPro" id="IPR028124">
    <property type="entry name" value="SMAP_dom"/>
</dbReference>
<dbReference type="Proteomes" id="UP000783686">
    <property type="component" value="Unassembled WGS sequence"/>
</dbReference>
<dbReference type="Proteomes" id="UP000614601">
    <property type="component" value="Unassembled WGS sequence"/>
</dbReference>
<accession>A0A811KPE7</accession>
<protein>
    <recommendedName>
        <fullName evidence="3">Small acidic protein-like domain-containing protein</fullName>
    </recommendedName>
</protein>
<feature type="compositionally biased region" description="Basic and acidic residues" evidence="2">
    <location>
        <begin position="110"/>
        <end position="122"/>
    </location>
</feature>
<feature type="compositionally biased region" description="Basic residues" evidence="2">
    <location>
        <begin position="93"/>
        <end position="109"/>
    </location>
</feature>
<evidence type="ECO:0000256" key="2">
    <source>
        <dbReference type="SAM" id="MobiDB-lite"/>
    </source>
</evidence>
<feature type="coiled-coil region" evidence="1">
    <location>
        <begin position="197"/>
        <end position="224"/>
    </location>
</feature>
<keyword evidence="5" id="KW-1185">Reference proteome</keyword>
<dbReference type="EMBL" id="CAJFCW020000003">
    <property type="protein sequence ID" value="CAG9107290.1"/>
    <property type="molecule type" value="Genomic_DNA"/>
</dbReference>
<feature type="compositionally biased region" description="Basic and acidic residues" evidence="2">
    <location>
        <begin position="7"/>
        <end position="16"/>
    </location>
</feature>
<organism evidence="4 5">
    <name type="scientific">Bursaphelenchus okinawaensis</name>
    <dbReference type="NCBI Taxonomy" id="465554"/>
    <lineage>
        <taxon>Eukaryota</taxon>
        <taxon>Metazoa</taxon>
        <taxon>Ecdysozoa</taxon>
        <taxon>Nematoda</taxon>
        <taxon>Chromadorea</taxon>
        <taxon>Rhabditida</taxon>
        <taxon>Tylenchina</taxon>
        <taxon>Tylenchomorpha</taxon>
        <taxon>Aphelenchoidea</taxon>
        <taxon>Aphelenchoididae</taxon>
        <taxon>Bursaphelenchus</taxon>
    </lineage>
</organism>
<dbReference type="Pfam" id="PF15477">
    <property type="entry name" value="SMAP"/>
    <property type="match status" value="1"/>
</dbReference>
<proteinExistence type="predicted"/>
<feature type="region of interest" description="Disordered" evidence="2">
    <location>
        <begin position="1"/>
        <end position="157"/>
    </location>
</feature>